<dbReference type="Pfam" id="PF07729">
    <property type="entry name" value="FCD"/>
    <property type="match status" value="1"/>
</dbReference>
<name>A0A8A7KNB7_9FIRM</name>
<dbReference type="SUPFAM" id="SSF48008">
    <property type="entry name" value="GntR ligand-binding domain-like"/>
    <property type="match status" value="1"/>
</dbReference>
<evidence type="ECO:0000256" key="2">
    <source>
        <dbReference type="ARBA" id="ARBA00023125"/>
    </source>
</evidence>
<dbReference type="SMART" id="SM00895">
    <property type="entry name" value="FCD"/>
    <property type="match status" value="1"/>
</dbReference>
<dbReference type="InterPro" id="IPR036388">
    <property type="entry name" value="WH-like_DNA-bd_sf"/>
</dbReference>
<dbReference type="Pfam" id="PF00392">
    <property type="entry name" value="GntR"/>
    <property type="match status" value="1"/>
</dbReference>
<dbReference type="SUPFAM" id="SSF46785">
    <property type="entry name" value="Winged helix' DNA-binding domain"/>
    <property type="match status" value="1"/>
</dbReference>
<dbReference type="GO" id="GO:0003677">
    <property type="term" value="F:DNA binding"/>
    <property type="evidence" value="ECO:0007669"/>
    <property type="project" value="UniProtKB-KW"/>
</dbReference>
<dbReference type="InterPro" id="IPR000524">
    <property type="entry name" value="Tscrpt_reg_HTH_GntR"/>
</dbReference>
<proteinExistence type="predicted"/>
<evidence type="ECO:0000313" key="6">
    <source>
        <dbReference type="Proteomes" id="UP000665020"/>
    </source>
</evidence>
<keyword evidence="2" id="KW-0238">DNA-binding</keyword>
<evidence type="ECO:0000259" key="4">
    <source>
        <dbReference type="PROSITE" id="PS50949"/>
    </source>
</evidence>
<evidence type="ECO:0000313" key="5">
    <source>
        <dbReference type="EMBL" id="QTL99342.1"/>
    </source>
</evidence>
<dbReference type="Gene3D" id="1.10.10.10">
    <property type="entry name" value="Winged helix-like DNA-binding domain superfamily/Winged helix DNA-binding domain"/>
    <property type="match status" value="1"/>
</dbReference>
<feature type="domain" description="HTH gntR-type" evidence="4">
    <location>
        <begin position="11"/>
        <end position="79"/>
    </location>
</feature>
<dbReference type="Gene3D" id="1.20.120.530">
    <property type="entry name" value="GntR ligand-binding domain-like"/>
    <property type="match status" value="1"/>
</dbReference>
<dbReference type="Proteomes" id="UP000665020">
    <property type="component" value="Chromosome"/>
</dbReference>
<dbReference type="AlphaFoldDB" id="A0A8A7KNB7"/>
<accession>A0A8A7KNB7</accession>
<dbReference type="InterPro" id="IPR011711">
    <property type="entry name" value="GntR_C"/>
</dbReference>
<evidence type="ECO:0000256" key="1">
    <source>
        <dbReference type="ARBA" id="ARBA00023015"/>
    </source>
</evidence>
<dbReference type="EMBL" id="CP046640">
    <property type="protein sequence ID" value="QTL99342.1"/>
    <property type="molecule type" value="Genomic_DNA"/>
</dbReference>
<keyword evidence="3" id="KW-0804">Transcription</keyword>
<reference evidence="5" key="1">
    <citation type="submission" date="2019-12" db="EMBL/GenBank/DDBJ databases">
        <authorList>
            <person name="zhang j."/>
            <person name="sun C.M."/>
        </authorList>
    </citation>
    <scope>NUCLEOTIDE SEQUENCE</scope>
    <source>
        <strain evidence="5">NS-1</strain>
    </source>
</reference>
<dbReference type="InterPro" id="IPR036390">
    <property type="entry name" value="WH_DNA-bd_sf"/>
</dbReference>
<organism evidence="5 6">
    <name type="scientific">Iocasia fonsfrigidae</name>
    <dbReference type="NCBI Taxonomy" id="2682810"/>
    <lineage>
        <taxon>Bacteria</taxon>
        <taxon>Bacillati</taxon>
        <taxon>Bacillota</taxon>
        <taxon>Clostridia</taxon>
        <taxon>Halanaerobiales</taxon>
        <taxon>Halanaerobiaceae</taxon>
        <taxon>Iocasia</taxon>
    </lineage>
</organism>
<evidence type="ECO:0000256" key="3">
    <source>
        <dbReference type="ARBA" id="ARBA00023163"/>
    </source>
</evidence>
<keyword evidence="6" id="KW-1185">Reference proteome</keyword>
<dbReference type="SMART" id="SM00345">
    <property type="entry name" value="HTH_GNTR"/>
    <property type="match status" value="1"/>
</dbReference>
<dbReference type="PROSITE" id="PS50949">
    <property type="entry name" value="HTH_GNTR"/>
    <property type="match status" value="1"/>
</dbReference>
<dbReference type="CDD" id="cd07377">
    <property type="entry name" value="WHTH_GntR"/>
    <property type="match status" value="1"/>
</dbReference>
<sequence length="224" mass="26250">MELPGIKKDHKTLSERVKNYLLDSILNQQKYLPGDKITETKIAKELQVSQAPVREAIRDLKMMGFIESEPYKGSHVKQVTAKELLDLYDVRINLETLAVRRALQRITEKEIAYLKSLIDKMAKTSQKNDYVKQTELDGRFHNSIIEFSDNIILVKVWNNLGVEYWTWLGLKFLKDNHKFDFIDQVSRHQEIYSVIKDKDVEKAVLMVKKHFNEVKEMLIEIGDL</sequence>
<keyword evidence="1" id="KW-0805">Transcription regulation</keyword>
<dbReference type="GO" id="GO:0003700">
    <property type="term" value="F:DNA-binding transcription factor activity"/>
    <property type="evidence" value="ECO:0007669"/>
    <property type="project" value="InterPro"/>
</dbReference>
<dbReference type="PANTHER" id="PTHR43537">
    <property type="entry name" value="TRANSCRIPTIONAL REGULATOR, GNTR FAMILY"/>
    <property type="match status" value="1"/>
</dbReference>
<gene>
    <name evidence="5" type="ORF">GM661_15960</name>
</gene>
<dbReference type="KEGG" id="ifn:GM661_15960"/>
<dbReference type="PANTHER" id="PTHR43537:SF5">
    <property type="entry name" value="UXU OPERON TRANSCRIPTIONAL REGULATOR"/>
    <property type="match status" value="1"/>
</dbReference>
<dbReference type="RefSeq" id="WP_230867701.1">
    <property type="nucleotide sequence ID" value="NZ_CP046640.1"/>
</dbReference>
<protein>
    <submittedName>
        <fullName evidence="5">FCD domain-containing protein</fullName>
    </submittedName>
</protein>
<dbReference type="InterPro" id="IPR008920">
    <property type="entry name" value="TF_FadR/GntR_C"/>
</dbReference>